<evidence type="ECO:0008006" key="3">
    <source>
        <dbReference type="Google" id="ProtNLM"/>
    </source>
</evidence>
<dbReference type="EMBL" id="JACCFL010000001">
    <property type="protein sequence ID" value="NYJ23154.1"/>
    <property type="molecule type" value="Genomic_DNA"/>
</dbReference>
<dbReference type="Proteomes" id="UP000578352">
    <property type="component" value="Unassembled WGS sequence"/>
</dbReference>
<protein>
    <recommendedName>
        <fullName evidence="3">DUF4012 domain-containing protein</fullName>
    </recommendedName>
</protein>
<dbReference type="AlphaFoldDB" id="A0A853CVD7"/>
<reference evidence="1 2" key="1">
    <citation type="submission" date="2020-07" db="EMBL/GenBank/DDBJ databases">
        <title>Sequencing the genomes of 1000 actinobacteria strains.</title>
        <authorList>
            <person name="Klenk H.-P."/>
        </authorList>
    </citation>
    <scope>NUCLEOTIDE SEQUENCE [LARGE SCALE GENOMIC DNA]</scope>
    <source>
        <strain evidence="1 2">DSM 15165</strain>
    </source>
</reference>
<dbReference type="InterPro" id="IPR025101">
    <property type="entry name" value="DUF4012"/>
</dbReference>
<sequence length="608" mass="62421">MSGRSRRRARAAGPARATRVVLLSLCALAFVAVAAAVWVGARLAISYGHVSAARAEASSTMAAVSADPASAGSRADRLQELGGRLAEARDLTGDVVWRSAEFVPIAGANLRSYRLTVEALAETVEAGLAPVVSDFARLESAVSLSGRSVDTAAVSRTAAGLHTAEAALDRSRATLRDAAEGPLVPQLAAGVRQATELVDSLHGTVSALSVAARIVPAALGADGAKSYALLFNNNAELRTTGGIAGAISELTADGGRLELGRQLVPEQLNPPDGAGLAVTPEESALFGERLGGYIQNVNLTPDFVRSGELTAAHFRAALGTDLDGVVSIDTATIALLLAATGPITVDGRELNSENATRVLLSDVYLQIPSRDQQDVFFGELTQVMFDKLFGSGTSTVGVLTALGTAAEQGRISVWFADSALQRQLGGGPLSGPLGRLTDRGAPVGVFLVDGTAGKMDTYLEGTFTAACHAAEPAATPTPGTATTRRTVTATATLASTAPADIATYPWVVTGPGVPGLATGGIRTMVQFAATDSLRPTRVTIDGAEVPILTRMIDGRPVVVAEIDLAPGAVSVVVADFVALPTRSPTVDRVIATPTATEFEHYAEPGTCD</sequence>
<organism evidence="1 2">
    <name type="scientific">Leifsonia shinshuensis</name>
    <dbReference type="NCBI Taxonomy" id="150026"/>
    <lineage>
        <taxon>Bacteria</taxon>
        <taxon>Bacillati</taxon>
        <taxon>Actinomycetota</taxon>
        <taxon>Actinomycetes</taxon>
        <taxon>Micrococcales</taxon>
        <taxon>Microbacteriaceae</taxon>
        <taxon>Leifsonia</taxon>
    </lineage>
</organism>
<dbReference type="RefSeq" id="WP_179605107.1">
    <property type="nucleotide sequence ID" value="NZ_BAABEH010000001.1"/>
</dbReference>
<name>A0A853CVD7_9MICO</name>
<gene>
    <name evidence="1" type="ORF">HNR13_001441</name>
</gene>
<evidence type="ECO:0000313" key="1">
    <source>
        <dbReference type="EMBL" id="NYJ23154.1"/>
    </source>
</evidence>
<dbReference type="Pfam" id="PF13196">
    <property type="entry name" value="DUF4012"/>
    <property type="match status" value="1"/>
</dbReference>
<accession>A0A853CVD7</accession>
<evidence type="ECO:0000313" key="2">
    <source>
        <dbReference type="Proteomes" id="UP000578352"/>
    </source>
</evidence>
<comment type="caution">
    <text evidence="1">The sequence shown here is derived from an EMBL/GenBank/DDBJ whole genome shotgun (WGS) entry which is preliminary data.</text>
</comment>
<proteinExistence type="predicted"/>